<proteinExistence type="predicted"/>
<dbReference type="EMBL" id="OX465077">
    <property type="protein sequence ID" value="CAI9266957.1"/>
    <property type="molecule type" value="Genomic_DNA"/>
</dbReference>
<feature type="region of interest" description="Disordered" evidence="1">
    <location>
        <begin position="444"/>
        <end position="468"/>
    </location>
</feature>
<feature type="region of interest" description="Disordered" evidence="1">
    <location>
        <begin position="476"/>
        <end position="495"/>
    </location>
</feature>
<evidence type="ECO:0000313" key="2">
    <source>
        <dbReference type="EMBL" id="CAI9266957.1"/>
    </source>
</evidence>
<evidence type="ECO:0000256" key="1">
    <source>
        <dbReference type="SAM" id="MobiDB-lite"/>
    </source>
</evidence>
<keyword evidence="3" id="KW-1185">Reference proteome</keyword>
<dbReference type="AlphaFoldDB" id="A0AA35YAI9"/>
<feature type="compositionally biased region" description="Polar residues" evidence="1">
    <location>
        <begin position="303"/>
        <end position="316"/>
    </location>
</feature>
<gene>
    <name evidence="2" type="ORF">LSALG_LOCUS7473</name>
</gene>
<accession>A0AA35YAI9</accession>
<dbReference type="Proteomes" id="UP001177003">
    <property type="component" value="Chromosome 1"/>
</dbReference>
<protein>
    <submittedName>
        <fullName evidence="2">Uncharacterized protein</fullName>
    </submittedName>
</protein>
<name>A0AA35YAI9_LACSI</name>
<organism evidence="2 3">
    <name type="scientific">Lactuca saligna</name>
    <name type="common">Willowleaf lettuce</name>
    <dbReference type="NCBI Taxonomy" id="75948"/>
    <lineage>
        <taxon>Eukaryota</taxon>
        <taxon>Viridiplantae</taxon>
        <taxon>Streptophyta</taxon>
        <taxon>Embryophyta</taxon>
        <taxon>Tracheophyta</taxon>
        <taxon>Spermatophyta</taxon>
        <taxon>Magnoliopsida</taxon>
        <taxon>eudicotyledons</taxon>
        <taxon>Gunneridae</taxon>
        <taxon>Pentapetalae</taxon>
        <taxon>asterids</taxon>
        <taxon>campanulids</taxon>
        <taxon>Asterales</taxon>
        <taxon>Asteraceae</taxon>
        <taxon>Cichorioideae</taxon>
        <taxon>Cichorieae</taxon>
        <taxon>Lactucinae</taxon>
        <taxon>Lactuca</taxon>
    </lineage>
</organism>
<dbReference type="PANTHER" id="PTHR34461">
    <property type="entry name" value="EXPRESSED PROTEIN"/>
    <property type="match status" value="1"/>
</dbReference>
<reference evidence="2" key="1">
    <citation type="submission" date="2023-04" db="EMBL/GenBank/DDBJ databases">
        <authorList>
            <person name="Vijverberg K."/>
            <person name="Xiong W."/>
            <person name="Schranz E."/>
        </authorList>
    </citation>
    <scope>NUCLEOTIDE SEQUENCE</scope>
</reference>
<feature type="compositionally biased region" description="Polar residues" evidence="1">
    <location>
        <begin position="447"/>
        <end position="468"/>
    </location>
</feature>
<feature type="region of interest" description="Disordered" evidence="1">
    <location>
        <begin position="286"/>
        <end position="317"/>
    </location>
</feature>
<dbReference type="PANTHER" id="PTHR34461:SF2">
    <property type="entry name" value="EXPRESSED PROTEIN"/>
    <property type="match status" value="1"/>
</dbReference>
<sequence length="672" mass="75091">MKVSYILTTSTIYLSLLAGDTTILLHHNRVFKRHSKGLLVKDSNGSPFVRFKNLKDIYKAEDAMLQNGYDGTKFNSISTGNEHTNLPFADRTTKTRNGYAFEEDQPESSSNEDSSDELTLSQFVKKSVKKKRKASESVLTLKSDYDDSDLSQPLFKFRVKAPKTSPKKMPATESFPGSVNVKVEESCEVESFEFRKSSHCNGPPSFIASESGIKAEESFVCRESTHNNMPAIFIASESGVVFLNHELKSNKSGSSTNEGEICEINEASLDDLDDTKDMVLDDEENMESLTVSSMEEDSPVEDLTTSTSDYSQSQPTPEEVNYICDLQDSVNADVDLNTLNSENICVSEETAIIQDQPSVIPPNANADSEEKFFNQNYQTEIMKEASVIRNPNCIEPRNPERLPSTRKAISPTSQEKLCMAMKSPELLDDMDHYKCKEKLSFEEQSDNKFSSTTSNINYSEPNSLPQQAKSVISTKTMVKKPKSYKKGSPEKSLPPKGCLDGPRLCRSLPRLSTGCTTVQGCSESAIAFSQRQMHDIESLASKLMSELNSMKVIVEEKLLFEAYRSPSLKNEADEVKSAIKSATKTEESAKKWLSMMTRDCNRFCKIMKLNEDNNDSGSVVKSVIEEKAPPVQKEKERKKISFADEAGGMLCDIKVYEIEIEQNSLELKQNPE</sequence>
<evidence type="ECO:0000313" key="3">
    <source>
        <dbReference type="Proteomes" id="UP001177003"/>
    </source>
</evidence>